<feature type="transmembrane region" description="Helical" evidence="1">
    <location>
        <begin position="138"/>
        <end position="157"/>
    </location>
</feature>
<gene>
    <name evidence="2" type="ORF">CH333_09875</name>
</gene>
<sequence length="173" mass="19784">MEKQWESNKKVSLLVMVMFLRVVNLLAQAPDTLWTKIYGGTDLDVGRSVQQTSDGGYIIAGYTFSFGEGTSDVWLIKTDVNGDTLWTKTYGGEFEDYSYSVQETTDDGFIIVGQTLSLSGIGIYIMKTDADGYTLCGYWWILVSVYRNSLWWILVSVHRNSLYIRRLEREFFS</sequence>
<keyword evidence="1" id="KW-0472">Membrane</keyword>
<reference evidence="2 3" key="1">
    <citation type="submission" date="2017-07" db="EMBL/GenBank/DDBJ databases">
        <title>Recovery of genomes from metagenomes via a dereplication, aggregation, and scoring strategy.</title>
        <authorList>
            <person name="Sieber C.M."/>
            <person name="Probst A.J."/>
            <person name="Sharrar A."/>
            <person name="Thomas B.C."/>
            <person name="Hess M."/>
            <person name="Tringe S.G."/>
            <person name="Banfield J.F."/>
        </authorList>
    </citation>
    <scope>NUCLEOTIDE SEQUENCE [LARGE SCALE GENOMIC DNA]</scope>
    <source>
        <strain evidence="2">JGI_Cruoil_03_44_89</strain>
    </source>
</reference>
<keyword evidence="1" id="KW-0812">Transmembrane</keyword>
<evidence type="ECO:0000256" key="1">
    <source>
        <dbReference type="SAM" id="Phobius"/>
    </source>
</evidence>
<proteinExistence type="predicted"/>
<feature type="transmembrane region" description="Helical" evidence="1">
    <location>
        <begin position="108"/>
        <end position="126"/>
    </location>
</feature>
<dbReference type="PANTHER" id="PTHR42754">
    <property type="entry name" value="ENDOGLUCANASE"/>
    <property type="match status" value="1"/>
</dbReference>
<organism evidence="2 3">
    <name type="scientific">candidate division WOR-3 bacterium JGI_Cruoil_03_44_89</name>
    <dbReference type="NCBI Taxonomy" id="1973748"/>
    <lineage>
        <taxon>Bacteria</taxon>
        <taxon>Bacteria division WOR-3</taxon>
    </lineage>
</organism>
<dbReference type="Proteomes" id="UP000215215">
    <property type="component" value="Unassembled WGS sequence"/>
</dbReference>
<comment type="caution">
    <text evidence="2">The sequence shown here is derived from an EMBL/GenBank/DDBJ whole genome shotgun (WGS) entry which is preliminary data.</text>
</comment>
<name>A0A235BNQ5_UNCW3</name>
<dbReference type="PANTHER" id="PTHR42754:SF1">
    <property type="entry name" value="LIPOPROTEIN"/>
    <property type="match status" value="1"/>
</dbReference>
<dbReference type="EMBL" id="NOZQ01000214">
    <property type="protein sequence ID" value="OYD13836.1"/>
    <property type="molecule type" value="Genomic_DNA"/>
</dbReference>
<evidence type="ECO:0000313" key="2">
    <source>
        <dbReference type="EMBL" id="OYD13836.1"/>
    </source>
</evidence>
<dbReference type="AlphaFoldDB" id="A0A235BNQ5"/>
<keyword evidence="1" id="KW-1133">Transmembrane helix</keyword>
<evidence type="ECO:0000313" key="3">
    <source>
        <dbReference type="Proteomes" id="UP000215215"/>
    </source>
</evidence>
<accession>A0A235BNQ5</accession>
<evidence type="ECO:0008006" key="4">
    <source>
        <dbReference type="Google" id="ProtNLM"/>
    </source>
</evidence>
<protein>
    <recommendedName>
        <fullName evidence="4">Bulb-type lectin domain-containing protein</fullName>
    </recommendedName>
</protein>